<evidence type="ECO:0000256" key="6">
    <source>
        <dbReference type="ARBA" id="ARBA00023277"/>
    </source>
</evidence>
<dbReference type="RefSeq" id="WP_340274274.1">
    <property type="nucleotide sequence ID" value="NZ_JBAKIA010000005.1"/>
</dbReference>
<dbReference type="SUPFAM" id="SSF56655">
    <property type="entry name" value="Carbohydrate phosphatase"/>
    <property type="match status" value="1"/>
</dbReference>
<proteinExistence type="inferred from homology"/>
<dbReference type="Gene3D" id="3.40.190.90">
    <property type="match status" value="1"/>
</dbReference>
<evidence type="ECO:0000313" key="9">
    <source>
        <dbReference type="Proteomes" id="UP001385499"/>
    </source>
</evidence>
<evidence type="ECO:0000256" key="7">
    <source>
        <dbReference type="PIRNR" id="PIRNR004532"/>
    </source>
</evidence>
<dbReference type="Pfam" id="PF03320">
    <property type="entry name" value="FBPase_glpX"/>
    <property type="match status" value="1"/>
</dbReference>
<name>A0ABU8TK33_9HYPH</name>
<keyword evidence="6 7" id="KW-0119">Carbohydrate metabolism</keyword>
<comment type="similarity">
    <text evidence="2 7">Belongs to the FBPase class 2 family.</text>
</comment>
<dbReference type="PIRSF" id="PIRSF004532">
    <property type="entry name" value="GlpX"/>
    <property type="match status" value="1"/>
</dbReference>
<evidence type="ECO:0000256" key="4">
    <source>
        <dbReference type="ARBA" id="ARBA00022801"/>
    </source>
</evidence>
<keyword evidence="5" id="KW-0464">Manganese</keyword>
<comment type="caution">
    <text evidence="8">The sequence shown here is derived from an EMBL/GenBank/DDBJ whole genome shotgun (WGS) entry which is preliminary data.</text>
</comment>
<keyword evidence="9" id="KW-1185">Reference proteome</keyword>
<protein>
    <recommendedName>
        <fullName evidence="7">Fructose-1,6-bisphosphatase</fullName>
    </recommendedName>
</protein>
<sequence length="331" mass="35172">MSKINVSAASGLDRILTLELARVAERAAVSAARLRGHGDEMAADQAAVDAMRRELNRLPIDGTVVIGEGERDEAPMLYIGENVGTKDGPKVDIALDPLEGTTICAKNLPNSLAVIALAPHGGLLNAPDSYMDKIAVGPGYSSSVIDLDAPVAENLASVAKEKGVDINQVTACVLDRPRHARLIEDIRATGAAIRLIGDGDVAGIIHTTDPEETGIDIYVGIGGAPEGVLAAAALRCIGGQMQSRLVITRDEQVDRAHRMGIEDIKKKFTLEEMAGPDVLFAATGVTDGNMLQGVRFGRNHISTHTVVMRSSTGTVRYIKAQHHQLEKFHLD</sequence>
<evidence type="ECO:0000256" key="2">
    <source>
        <dbReference type="ARBA" id="ARBA00008989"/>
    </source>
</evidence>
<dbReference type="Gene3D" id="3.30.540.10">
    <property type="entry name" value="Fructose-1,6-Bisphosphatase, subunit A, domain 1"/>
    <property type="match status" value="1"/>
</dbReference>
<reference evidence="8 9" key="1">
    <citation type="submission" date="2024-02" db="EMBL/GenBank/DDBJ databases">
        <title>Roseibium algae sp. nov., isolated from marine alga (Grateloupia sp.), showing potential in myo-inositol conversion.</title>
        <authorList>
            <person name="Wang Y."/>
        </authorList>
    </citation>
    <scope>NUCLEOTIDE SEQUENCE [LARGE SCALE GENOMIC DNA]</scope>
    <source>
        <strain evidence="8 9">H3510</strain>
    </source>
</reference>
<evidence type="ECO:0000256" key="5">
    <source>
        <dbReference type="ARBA" id="ARBA00023211"/>
    </source>
</evidence>
<evidence type="ECO:0000256" key="1">
    <source>
        <dbReference type="ARBA" id="ARBA00001273"/>
    </source>
</evidence>
<dbReference type="CDD" id="cd01516">
    <property type="entry name" value="FBPase_glpX"/>
    <property type="match status" value="1"/>
</dbReference>
<organism evidence="8 9">
    <name type="scientific">Roseibium algae</name>
    <dbReference type="NCBI Taxonomy" id="3123038"/>
    <lineage>
        <taxon>Bacteria</taxon>
        <taxon>Pseudomonadati</taxon>
        <taxon>Pseudomonadota</taxon>
        <taxon>Alphaproteobacteria</taxon>
        <taxon>Hyphomicrobiales</taxon>
        <taxon>Stappiaceae</taxon>
        <taxon>Roseibium</taxon>
    </lineage>
</organism>
<dbReference type="EMBL" id="JBAKIA010000005">
    <property type="protein sequence ID" value="MEJ8474529.1"/>
    <property type="molecule type" value="Genomic_DNA"/>
</dbReference>
<dbReference type="NCBIfam" id="TIGR00330">
    <property type="entry name" value="glpX"/>
    <property type="match status" value="1"/>
</dbReference>
<dbReference type="Proteomes" id="UP001385499">
    <property type="component" value="Unassembled WGS sequence"/>
</dbReference>
<comment type="catalytic activity">
    <reaction evidence="1">
        <text>beta-D-fructose 1,6-bisphosphate + H2O = beta-D-fructose 6-phosphate + phosphate</text>
        <dbReference type="Rhea" id="RHEA:11064"/>
        <dbReference type="ChEBI" id="CHEBI:15377"/>
        <dbReference type="ChEBI" id="CHEBI:32966"/>
        <dbReference type="ChEBI" id="CHEBI:43474"/>
        <dbReference type="ChEBI" id="CHEBI:57634"/>
        <dbReference type="EC" id="3.1.3.11"/>
    </reaction>
</comment>
<gene>
    <name evidence="8" type="primary">glpX</name>
    <name evidence="8" type="ORF">V6575_10560</name>
</gene>
<accession>A0ABU8TK33</accession>
<evidence type="ECO:0000256" key="3">
    <source>
        <dbReference type="ARBA" id="ARBA00022723"/>
    </source>
</evidence>
<keyword evidence="4 8" id="KW-0378">Hydrolase</keyword>
<dbReference type="GO" id="GO:0042132">
    <property type="term" value="F:fructose 1,6-bisphosphate 1-phosphatase activity"/>
    <property type="evidence" value="ECO:0007669"/>
    <property type="project" value="UniProtKB-EC"/>
</dbReference>
<evidence type="ECO:0000313" key="8">
    <source>
        <dbReference type="EMBL" id="MEJ8474529.1"/>
    </source>
</evidence>
<dbReference type="InterPro" id="IPR004464">
    <property type="entry name" value="FBPase_class-2/SBPase"/>
</dbReference>
<keyword evidence="3" id="KW-0479">Metal-binding</keyword>
<dbReference type="PANTHER" id="PTHR30447">
    <property type="entry name" value="FRUCTOSE-1,6-BISPHOSPHATASE CLASS 2"/>
    <property type="match status" value="1"/>
</dbReference>
<dbReference type="PANTHER" id="PTHR30447:SF0">
    <property type="entry name" value="FRUCTOSE-1,6-BISPHOSPHATASE 1 CLASS 2-RELATED"/>
    <property type="match status" value="1"/>
</dbReference>